<dbReference type="RefSeq" id="WP_068166420.1">
    <property type="nucleotide sequence ID" value="NZ_AOGK01000012.1"/>
</dbReference>
<evidence type="ECO:0000313" key="3">
    <source>
        <dbReference type="Proteomes" id="UP001152876"/>
    </source>
</evidence>
<reference evidence="2" key="1">
    <citation type="submission" date="2013-01" db="EMBL/GenBank/DDBJ databases">
        <title>Genome draft of Hydrogenophaga taeniospiralis 2K1.</title>
        <authorList>
            <person name="Gomila M."/>
            <person name="Lalucat J."/>
        </authorList>
    </citation>
    <scope>NUCLEOTIDE SEQUENCE</scope>
    <source>
        <strain evidence="2">CCUG 15921</strain>
    </source>
</reference>
<evidence type="ECO:0000313" key="2">
    <source>
        <dbReference type="EMBL" id="MDG5976393.1"/>
    </source>
</evidence>
<feature type="transmembrane region" description="Helical" evidence="1">
    <location>
        <begin position="6"/>
        <end position="25"/>
    </location>
</feature>
<dbReference type="EMBL" id="AOGK01000012">
    <property type="protein sequence ID" value="MDG5976393.1"/>
    <property type="molecule type" value="Genomic_DNA"/>
</dbReference>
<keyword evidence="3" id="KW-1185">Reference proteome</keyword>
<sequence length="98" mass="11021">MLTLITAVKLVAEIALLALFGQWVLGLLAGQRRDQNLFYQVLQLLGKPFVRVARWVTPRFVLERHLPLVAFLILGFVWLAATAAKVSYCLKIGVELCQ</sequence>
<dbReference type="Proteomes" id="UP001152876">
    <property type="component" value="Unassembled WGS sequence"/>
</dbReference>
<accession>A0A9X4P4W9</accession>
<comment type="caution">
    <text evidence="2">The sequence shown here is derived from an EMBL/GenBank/DDBJ whole genome shotgun (WGS) entry which is preliminary data.</text>
</comment>
<feature type="transmembrane region" description="Helical" evidence="1">
    <location>
        <begin position="68"/>
        <end position="90"/>
    </location>
</feature>
<keyword evidence="1" id="KW-0812">Transmembrane</keyword>
<dbReference type="OrthoDB" id="8563484at2"/>
<evidence type="ECO:0000256" key="1">
    <source>
        <dbReference type="SAM" id="Phobius"/>
    </source>
</evidence>
<name>A0A9X4P4W9_9BURK</name>
<protein>
    <recommendedName>
        <fullName evidence="4">YggT family protein</fullName>
    </recommendedName>
</protein>
<keyword evidence="1" id="KW-1133">Transmembrane helix</keyword>
<gene>
    <name evidence="2" type="ORF">H010_14096</name>
</gene>
<proteinExistence type="predicted"/>
<evidence type="ECO:0008006" key="4">
    <source>
        <dbReference type="Google" id="ProtNLM"/>
    </source>
</evidence>
<dbReference type="AlphaFoldDB" id="A0A9X4P4W9"/>
<keyword evidence="1" id="KW-0472">Membrane</keyword>
<organism evidence="2 3">
    <name type="scientific">Hydrogenophaga taeniospiralis CCUG 15921</name>
    <dbReference type="NCBI Taxonomy" id="1281780"/>
    <lineage>
        <taxon>Bacteria</taxon>
        <taxon>Pseudomonadati</taxon>
        <taxon>Pseudomonadota</taxon>
        <taxon>Betaproteobacteria</taxon>
        <taxon>Burkholderiales</taxon>
        <taxon>Comamonadaceae</taxon>
        <taxon>Hydrogenophaga</taxon>
    </lineage>
</organism>